<dbReference type="NCBIfam" id="TIGR02216">
    <property type="entry name" value="phage_TIGR02216"/>
    <property type="match status" value="1"/>
</dbReference>
<evidence type="ECO:0000256" key="1">
    <source>
        <dbReference type="SAM" id="MobiDB-lite"/>
    </source>
</evidence>
<evidence type="ECO:0000313" key="3">
    <source>
        <dbReference type="Proteomes" id="UP000309747"/>
    </source>
</evidence>
<comment type="caution">
    <text evidence="2">The sequence shown here is derived from an EMBL/GenBank/DDBJ whole genome shotgun (WGS) entry which is preliminary data.</text>
</comment>
<feature type="region of interest" description="Disordered" evidence="1">
    <location>
        <begin position="62"/>
        <end position="88"/>
    </location>
</feature>
<dbReference type="RefSeq" id="WP_136884166.1">
    <property type="nucleotide sequence ID" value="NZ_SUNI01000001.1"/>
</dbReference>
<reference evidence="2 3" key="1">
    <citation type="submission" date="2019-04" db="EMBL/GenBank/DDBJ databases">
        <authorList>
            <person name="Li J."/>
        </authorList>
    </citation>
    <scope>NUCLEOTIDE SEQUENCE [LARGE SCALE GENOMIC DNA]</scope>
    <source>
        <strain evidence="2 3">KCTC 42687</strain>
    </source>
</reference>
<dbReference type="AlphaFoldDB" id="A0A4U0RH52"/>
<dbReference type="InterPro" id="IPR019056">
    <property type="entry name" value="Phage_TAC_6"/>
</dbReference>
<protein>
    <submittedName>
        <fullName evidence="2">Phage tail assembly chaperone</fullName>
    </submittedName>
</protein>
<dbReference type="OrthoDB" id="7582980at2"/>
<name>A0A4U0RH52_9RHOB</name>
<evidence type="ECO:0000313" key="2">
    <source>
        <dbReference type="EMBL" id="TJZ94030.1"/>
    </source>
</evidence>
<feature type="compositionally biased region" description="Basic and acidic residues" evidence="1">
    <location>
        <begin position="76"/>
        <end position="88"/>
    </location>
</feature>
<dbReference type="Pfam" id="PF09550">
    <property type="entry name" value="Phage_TAC_6"/>
    <property type="match status" value="1"/>
</dbReference>
<dbReference type="InterPro" id="IPR011739">
    <property type="entry name" value="GTA_rcc01693"/>
</dbReference>
<proteinExistence type="predicted"/>
<sequence>MSGRGGSGGAGLDWAGLMRAGLRDLRLHPDQFWALTPAELALMLGLGPASLPRMTRDRLAGLAARYPDAPGPSGARRSEPKGQDDGDG</sequence>
<gene>
    <name evidence="2" type="ORF">FA743_01845</name>
</gene>
<dbReference type="Proteomes" id="UP000309747">
    <property type="component" value="Unassembled WGS sequence"/>
</dbReference>
<accession>A0A4U0RH52</accession>
<dbReference type="EMBL" id="SUNI01000001">
    <property type="protein sequence ID" value="TJZ94030.1"/>
    <property type="molecule type" value="Genomic_DNA"/>
</dbReference>
<keyword evidence="3" id="KW-1185">Reference proteome</keyword>
<organism evidence="2 3">
    <name type="scientific">Paracoccus gahaiensis</name>
    <dbReference type="NCBI Taxonomy" id="1706839"/>
    <lineage>
        <taxon>Bacteria</taxon>
        <taxon>Pseudomonadati</taxon>
        <taxon>Pseudomonadota</taxon>
        <taxon>Alphaproteobacteria</taxon>
        <taxon>Rhodobacterales</taxon>
        <taxon>Paracoccaceae</taxon>
        <taxon>Paracoccus</taxon>
    </lineage>
</organism>